<protein>
    <submittedName>
        <fullName evidence="2">(pine wood nematode) hypothetical protein</fullName>
    </submittedName>
</protein>
<proteinExistence type="predicted"/>
<dbReference type="AlphaFoldDB" id="A0A1I7S8B3"/>
<evidence type="ECO:0000313" key="6">
    <source>
        <dbReference type="WBParaSite" id="BXY_0925600.1"/>
    </source>
</evidence>
<organism evidence="4 6">
    <name type="scientific">Bursaphelenchus xylophilus</name>
    <name type="common">Pinewood nematode worm</name>
    <name type="synonym">Aphelenchoides xylophilus</name>
    <dbReference type="NCBI Taxonomy" id="6326"/>
    <lineage>
        <taxon>Eukaryota</taxon>
        <taxon>Metazoa</taxon>
        <taxon>Ecdysozoa</taxon>
        <taxon>Nematoda</taxon>
        <taxon>Chromadorea</taxon>
        <taxon>Rhabditida</taxon>
        <taxon>Tylenchina</taxon>
        <taxon>Tylenchomorpha</taxon>
        <taxon>Aphelenchoidea</taxon>
        <taxon>Aphelenchoididae</taxon>
        <taxon>Bursaphelenchus</taxon>
    </lineage>
</organism>
<feature type="chain" id="PRO_5035359826" evidence="1">
    <location>
        <begin position="28"/>
        <end position="83"/>
    </location>
</feature>
<dbReference type="EMBL" id="CAJFCV020000001">
    <property type="protein sequence ID" value="CAG9080318.1"/>
    <property type="molecule type" value="Genomic_DNA"/>
</dbReference>
<reference evidence="3" key="2">
    <citation type="submission" date="2020-08" db="EMBL/GenBank/DDBJ databases">
        <authorList>
            <person name="Kikuchi T."/>
        </authorList>
    </citation>
    <scope>NUCLEOTIDE SEQUENCE</scope>
    <source>
        <strain evidence="2">Ka4C1</strain>
    </source>
</reference>
<evidence type="ECO:0000313" key="3">
    <source>
        <dbReference type="EMBL" id="CAG9080318.1"/>
    </source>
</evidence>
<feature type="signal peptide" evidence="1">
    <location>
        <begin position="1"/>
        <end position="27"/>
    </location>
</feature>
<evidence type="ECO:0000313" key="4">
    <source>
        <dbReference type="Proteomes" id="UP000095284"/>
    </source>
</evidence>
<reference evidence="6" key="1">
    <citation type="submission" date="2016-11" db="UniProtKB">
        <authorList>
            <consortium name="WormBaseParasite"/>
        </authorList>
    </citation>
    <scope>IDENTIFICATION</scope>
</reference>
<evidence type="ECO:0000313" key="5">
    <source>
        <dbReference type="Proteomes" id="UP000659654"/>
    </source>
</evidence>
<sequence length="83" mass="9174">MLEISRTMNFLRFGLVMAFLVLGLVSGEAVKKVDRELFRSRRGYGMPIGEYPPPPPPPPPPSYGYGNSYGYNSGFGGGMWGRK</sequence>
<keyword evidence="5" id="KW-1185">Reference proteome</keyword>
<evidence type="ECO:0000313" key="2">
    <source>
        <dbReference type="EMBL" id="CAD5208125.1"/>
    </source>
</evidence>
<gene>
    <name evidence="2" type="ORF">BXYJ_LOCUS361</name>
</gene>
<evidence type="ECO:0000256" key="1">
    <source>
        <dbReference type="SAM" id="SignalP"/>
    </source>
</evidence>
<name>A0A1I7S8B3_BURXY</name>
<dbReference type="EMBL" id="CAJFDI010000001">
    <property type="protein sequence ID" value="CAD5208125.1"/>
    <property type="molecule type" value="Genomic_DNA"/>
</dbReference>
<dbReference type="Proteomes" id="UP000582659">
    <property type="component" value="Unassembled WGS sequence"/>
</dbReference>
<dbReference type="WBParaSite" id="BXY_0925600.1">
    <property type="protein sequence ID" value="BXY_0925600.1"/>
    <property type="gene ID" value="BXY_0925600"/>
</dbReference>
<dbReference type="SMR" id="A0A1I7S8B3"/>
<dbReference type="Proteomes" id="UP000659654">
    <property type="component" value="Unassembled WGS sequence"/>
</dbReference>
<accession>A0A1I7S8B3</accession>
<keyword evidence="1" id="KW-0732">Signal</keyword>
<dbReference type="Proteomes" id="UP000095284">
    <property type="component" value="Unplaced"/>
</dbReference>